<accession>A0ACB9YR07</accession>
<reference evidence="1 2" key="1">
    <citation type="journal article" date="2022" name="New Phytol.">
        <title>Ecological generalism drives hyperdiversity of secondary metabolite gene clusters in xylarialean endophytes.</title>
        <authorList>
            <person name="Franco M.E.E."/>
            <person name="Wisecaver J.H."/>
            <person name="Arnold A.E."/>
            <person name="Ju Y.M."/>
            <person name="Slot J.C."/>
            <person name="Ahrendt S."/>
            <person name="Moore L.P."/>
            <person name="Eastman K.E."/>
            <person name="Scott K."/>
            <person name="Konkel Z."/>
            <person name="Mondo S.J."/>
            <person name="Kuo A."/>
            <person name="Hayes R.D."/>
            <person name="Haridas S."/>
            <person name="Andreopoulos B."/>
            <person name="Riley R."/>
            <person name="LaButti K."/>
            <person name="Pangilinan J."/>
            <person name="Lipzen A."/>
            <person name="Amirebrahimi M."/>
            <person name="Yan J."/>
            <person name="Adam C."/>
            <person name="Keymanesh K."/>
            <person name="Ng V."/>
            <person name="Louie K."/>
            <person name="Northen T."/>
            <person name="Drula E."/>
            <person name="Henrissat B."/>
            <person name="Hsieh H.M."/>
            <person name="Youens-Clark K."/>
            <person name="Lutzoni F."/>
            <person name="Miadlikowska J."/>
            <person name="Eastwood D.C."/>
            <person name="Hamelin R.C."/>
            <person name="Grigoriev I.V."/>
            <person name="U'Ren J.M."/>
        </authorList>
    </citation>
    <scope>NUCLEOTIDE SEQUENCE [LARGE SCALE GENOMIC DNA]</scope>
    <source>
        <strain evidence="1 2">CBS 119005</strain>
    </source>
</reference>
<evidence type="ECO:0000313" key="2">
    <source>
        <dbReference type="Proteomes" id="UP001497700"/>
    </source>
</evidence>
<protein>
    <submittedName>
        <fullName evidence="1">Uncharacterized protein</fullName>
    </submittedName>
</protein>
<name>A0ACB9YR07_9PEZI</name>
<sequence length="240" mass="27842">MPLELQDADPTSDFPALARALFESYEEPWQSFFHAYFPIHGAGEEAREAAIREAATRLEDWHTHDLTMRWQKIVDTETGNIATGALWNIYPENPFAETQELPATWFPDDGSRRFAEQLVELHGQPRARVGQRPHVYLFILFTHPRYRRRGLGQQIMEWGMKKADEMGVEFFLDATPMGRSLYERNGFVLIEENVILPKTDSPDDAWREIEAKVGSSTHYLMWRPAGGYKEGETIKPWEEK</sequence>
<comment type="caution">
    <text evidence="1">The sequence shown here is derived from an EMBL/GenBank/DDBJ whole genome shotgun (WGS) entry which is preliminary data.</text>
</comment>
<gene>
    <name evidence="1" type="ORF">F4820DRAFT_433263</name>
</gene>
<dbReference type="EMBL" id="MU393548">
    <property type="protein sequence ID" value="KAI4861586.1"/>
    <property type="molecule type" value="Genomic_DNA"/>
</dbReference>
<proteinExistence type="predicted"/>
<keyword evidence="2" id="KW-1185">Reference proteome</keyword>
<organism evidence="1 2">
    <name type="scientific">Hypoxylon rubiginosum</name>
    <dbReference type="NCBI Taxonomy" id="110542"/>
    <lineage>
        <taxon>Eukaryota</taxon>
        <taxon>Fungi</taxon>
        <taxon>Dikarya</taxon>
        <taxon>Ascomycota</taxon>
        <taxon>Pezizomycotina</taxon>
        <taxon>Sordariomycetes</taxon>
        <taxon>Xylariomycetidae</taxon>
        <taxon>Xylariales</taxon>
        <taxon>Hypoxylaceae</taxon>
        <taxon>Hypoxylon</taxon>
    </lineage>
</organism>
<dbReference type="Proteomes" id="UP001497700">
    <property type="component" value="Unassembled WGS sequence"/>
</dbReference>
<evidence type="ECO:0000313" key="1">
    <source>
        <dbReference type="EMBL" id="KAI4861586.1"/>
    </source>
</evidence>